<evidence type="ECO:0000313" key="2">
    <source>
        <dbReference type="Proteomes" id="UP001420932"/>
    </source>
</evidence>
<comment type="caution">
    <text evidence="1">The sequence shown here is derived from an EMBL/GenBank/DDBJ whole genome shotgun (WGS) entry which is preliminary data.</text>
</comment>
<sequence>MEEMDKGMPQIGLFLSRDQWEEQGEVRNFEKIEARRSYVPSSICFGCRYIEHDD</sequence>
<dbReference type="EMBL" id="JBBNAF010000002">
    <property type="protein sequence ID" value="KAK9163631.1"/>
    <property type="molecule type" value="Genomic_DNA"/>
</dbReference>
<dbReference type="AlphaFoldDB" id="A0AAP0Q518"/>
<gene>
    <name evidence="1" type="ORF">Syun_004533</name>
</gene>
<keyword evidence="2" id="KW-1185">Reference proteome</keyword>
<dbReference type="Proteomes" id="UP001420932">
    <property type="component" value="Unassembled WGS sequence"/>
</dbReference>
<name>A0AAP0Q518_9MAGN</name>
<accession>A0AAP0Q518</accession>
<evidence type="ECO:0000313" key="1">
    <source>
        <dbReference type="EMBL" id="KAK9163631.1"/>
    </source>
</evidence>
<reference evidence="1 2" key="1">
    <citation type="submission" date="2024-01" db="EMBL/GenBank/DDBJ databases">
        <title>Genome assemblies of Stephania.</title>
        <authorList>
            <person name="Yang L."/>
        </authorList>
    </citation>
    <scope>NUCLEOTIDE SEQUENCE [LARGE SCALE GENOMIC DNA]</scope>
    <source>
        <strain evidence="1">YNDBR</strain>
        <tissue evidence="1">Leaf</tissue>
    </source>
</reference>
<organism evidence="1 2">
    <name type="scientific">Stephania yunnanensis</name>
    <dbReference type="NCBI Taxonomy" id="152371"/>
    <lineage>
        <taxon>Eukaryota</taxon>
        <taxon>Viridiplantae</taxon>
        <taxon>Streptophyta</taxon>
        <taxon>Embryophyta</taxon>
        <taxon>Tracheophyta</taxon>
        <taxon>Spermatophyta</taxon>
        <taxon>Magnoliopsida</taxon>
        <taxon>Ranunculales</taxon>
        <taxon>Menispermaceae</taxon>
        <taxon>Menispermoideae</taxon>
        <taxon>Cissampelideae</taxon>
        <taxon>Stephania</taxon>
    </lineage>
</organism>
<protein>
    <submittedName>
        <fullName evidence="1">Uncharacterized protein</fullName>
    </submittedName>
</protein>
<proteinExistence type="predicted"/>